<feature type="region of interest" description="Disordered" evidence="1">
    <location>
        <begin position="93"/>
        <end position="127"/>
    </location>
</feature>
<keyword evidence="3" id="KW-1185">Reference proteome</keyword>
<evidence type="ECO:0000256" key="1">
    <source>
        <dbReference type="SAM" id="MobiDB-lite"/>
    </source>
</evidence>
<organism evidence="2 3">
    <name type="scientific">Phycicoccus flavus</name>
    <dbReference type="NCBI Taxonomy" id="2502783"/>
    <lineage>
        <taxon>Bacteria</taxon>
        <taxon>Bacillati</taxon>
        <taxon>Actinomycetota</taxon>
        <taxon>Actinomycetes</taxon>
        <taxon>Micrococcales</taxon>
        <taxon>Intrasporangiaceae</taxon>
        <taxon>Phycicoccus</taxon>
    </lineage>
</organism>
<sequence>MSRRDDWQRARRAALDGQSTWRAERAAKDERCSRLGVEVAMALRERDAWVAECEQRAGRALVALTGEEGLSSAETLRWCAGSVTGPEAARLRRLAQATDPADDVEATHPAVPSPESPARGGHPAGED</sequence>
<gene>
    <name evidence="2" type="ORF">EPD83_011990</name>
</gene>
<reference evidence="2" key="1">
    <citation type="submission" date="2020-03" db="EMBL/GenBank/DDBJ databases">
        <title>Phycicoccus flavus sp. nov., a novel endophytic actinobacterium isolated from branch of Kandelia candel.</title>
        <authorList>
            <person name="Tuo L."/>
        </authorList>
    </citation>
    <scope>NUCLEOTIDE SEQUENCE</scope>
    <source>
        <strain evidence="2">CMS6Z-2</strain>
    </source>
</reference>
<evidence type="ECO:0000313" key="2">
    <source>
        <dbReference type="EMBL" id="NHA68762.1"/>
    </source>
</evidence>
<proteinExistence type="predicted"/>
<evidence type="ECO:0000313" key="3">
    <source>
        <dbReference type="Proteomes" id="UP000287866"/>
    </source>
</evidence>
<comment type="caution">
    <text evidence="2">The sequence shown here is derived from an EMBL/GenBank/DDBJ whole genome shotgun (WGS) entry which is preliminary data.</text>
</comment>
<dbReference type="RefSeq" id="WP_165566618.1">
    <property type="nucleotide sequence ID" value="NZ_SAYU02000037.1"/>
</dbReference>
<name>A0A8T6R4R0_9MICO</name>
<dbReference type="AlphaFoldDB" id="A0A8T6R4R0"/>
<accession>A0A8T6R4R0</accession>
<dbReference type="EMBL" id="SAYU02000037">
    <property type="protein sequence ID" value="NHA68762.1"/>
    <property type="molecule type" value="Genomic_DNA"/>
</dbReference>
<protein>
    <submittedName>
        <fullName evidence="2">Uncharacterized protein</fullName>
    </submittedName>
</protein>
<dbReference type="Proteomes" id="UP000287866">
    <property type="component" value="Unassembled WGS sequence"/>
</dbReference>